<evidence type="ECO:0000256" key="1">
    <source>
        <dbReference type="SAM" id="MobiDB-lite"/>
    </source>
</evidence>
<feature type="region of interest" description="Disordered" evidence="1">
    <location>
        <begin position="314"/>
        <end position="338"/>
    </location>
</feature>
<name>A0ABR4C4S3_9HELO</name>
<keyword evidence="3" id="KW-1185">Reference proteome</keyword>
<feature type="compositionally biased region" description="Basic and acidic residues" evidence="1">
    <location>
        <begin position="253"/>
        <end position="262"/>
    </location>
</feature>
<gene>
    <name evidence="2" type="ORF">VTL71DRAFT_4069</name>
</gene>
<accession>A0ABR4C4S3</accession>
<sequence>MTRAYPKPFGTKAPLTSPDQLSIASTTELEAQIQSSENINSRFANDSDESSDSSIDSKEHPTTSRVLRSATKCKRAGSESAKGEEREKKKSLRSAGAVELMFYKSGELVSLEDAKRRKCRGEGVENTENVLSDKRDGSGRGLQSFGTMSPEKGCRVDCSSADLLGKRKGSEEAHSGSLTSKRRDSGYASQTEHTPKRARYSSPTYRTCKSSPIKSQSEQDKESGRRGIGFAEGIRKTRTPSSSFESARNNEAGPKHAVDGKQDLQNAFRRRRSRSPPRDRDGSESSAESRYNCAETYGPAEKLDVPCISEHLTVKPSKHKRRDASLHTPTRSSPMLGKQPSQIIEIKATNSHSISYILITPPSSEAGDTVLESHHATSSDPLPGETESKLACGKDIFPLVSAPKLCTGTGKLPAKIGTNLEGMEKDDQDNEKFVLPPPLLPIDVAIMTEHA</sequence>
<feature type="compositionally biased region" description="Polar residues" evidence="1">
    <location>
        <begin position="28"/>
        <end position="44"/>
    </location>
</feature>
<feature type="compositionally biased region" description="Basic and acidic residues" evidence="1">
    <location>
        <begin position="113"/>
        <end position="123"/>
    </location>
</feature>
<feature type="region of interest" description="Disordered" evidence="1">
    <location>
        <begin position="28"/>
        <end position="96"/>
    </location>
</feature>
<evidence type="ECO:0000313" key="2">
    <source>
        <dbReference type="EMBL" id="KAL2064929.1"/>
    </source>
</evidence>
<proteinExistence type="predicted"/>
<feature type="compositionally biased region" description="Basic and acidic residues" evidence="1">
    <location>
        <begin position="164"/>
        <end position="174"/>
    </location>
</feature>
<organism evidence="2 3">
    <name type="scientific">Oculimacula yallundae</name>
    <dbReference type="NCBI Taxonomy" id="86028"/>
    <lineage>
        <taxon>Eukaryota</taxon>
        <taxon>Fungi</taxon>
        <taxon>Dikarya</taxon>
        <taxon>Ascomycota</taxon>
        <taxon>Pezizomycotina</taxon>
        <taxon>Leotiomycetes</taxon>
        <taxon>Helotiales</taxon>
        <taxon>Ploettnerulaceae</taxon>
        <taxon>Oculimacula</taxon>
    </lineage>
</organism>
<feature type="region of interest" description="Disordered" evidence="1">
    <location>
        <begin position="367"/>
        <end position="387"/>
    </location>
</feature>
<feature type="region of interest" description="Disordered" evidence="1">
    <location>
        <begin position="113"/>
        <end position="293"/>
    </location>
</feature>
<reference evidence="2 3" key="1">
    <citation type="journal article" date="2024" name="Commun. Biol.">
        <title>Comparative genomic analysis of thermophilic fungi reveals convergent evolutionary adaptations and gene losses.</title>
        <authorList>
            <person name="Steindorff A.S."/>
            <person name="Aguilar-Pontes M.V."/>
            <person name="Robinson A.J."/>
            <person name="Andreopoulos B."/>
            <person name="LaButti K."/>
            <person name="Kuo A."/>
            <person name="Mondo S."/>
            <person name="Riley R."/>
            <person name="Otillar R."/>
            <person name="Haridas S."/>
            <person name="Lipzen A."/>
            <person name="Grimwood J."/>
            <person name="Schmutz J."/>
            <person name="Clum A."/>
            <person name="Reid I.D."/>
            <person name="Moisan M.C."/>
            <person name="Butler G."/>
            <person name="Nguyen T.T.M."/>
            <person name="Dewar K."/>
            <person name="Conant G."/>
            <person name="Drula E."/>
            <person name="Henrissat B."/>
            <person name="Hansel C."/>
            <person name="Singer S."/>
            <person name="Hutchinson M.I."/>
            <person name="de Vries R.P."/>
            <person name="Natvig D.O."/>
            <person name="Powell A.J."/>
            <person name="Tsang A."/>
            <person name="Grigoriev I.V."/>
        </authorList>
    </citation>
    <scope>NUCLEOTIDE SEQUENCE [LARGE SCALE GENOMIC DNA]</scope>
    <source>
        <strain evidence="2 3">CBS 494.80</strain>
    </source>
</reference>
<feature type="compositionally biased region" description="Polar residues" evidence="1">
    <location>
        <begin position="201"/>
        <end position="216"/>
    </location>
</feature>
<protein>
    <submittedName>
        <fullName evidence="2">Uncharacterized protein</fullName>
    </submittedName>
</protein>
<dbReference type="Proteomes" id="UP001595075">
    <property type="component" value="Unassembled WGS sequence"/>
</dbReference>
<dbReference type="EMBL" id="JAZHXI010000013">
    <property type="protein sequence ID" value="KAL2064929.1"/>
    <property type="molecule type" value="Genomic_DNA"/>
</dbReference>
<evidence type="ECO:0000313" key="3">
    <source>
        <dbReference type="Proteomes" id="UP001595075"/>
    </source>
</evidence>
<comment type="caution">
    <text evidence="2">The sequence shown here is derived from an EMBL/GenBank/DDBJ whole genome shotgun (WGS) entry which is preliminary data.</text>
</comment>
<feature type="compositionally biased region" description="Polar residues" evidence="1">
    <location>
        <begin position="239"/>
        <end position="249"/>
    </location>
</feature>